<name>A0A4P7VRP9_9BACT</name>
<evidence type="ECO:0000313" key="2">
    <source>
        <dbReference type="Proteomes" id="UP000297031"/>
    </source>
</evidence>
<evidence type="ECO:0000313" key="1">
    <source>
        <dbReference type="EMBL" id="QCD37037.1"/>
    </source>
</evidence>
<dbReference type="Pfam" id="PF13715">
    <property type="entry name" value="CarbopepD_reg_2"/>
    <property type="match status" value="1"/>
</dbReference>
<dbReference type="Proteomes" id="UP000297031">
    <property type="component" value="Chromosome"/>
</dbReference>
<reference evidence="1 2" key="1">
    <citation type="submission" date="2019-02" db="EMBL/GenBank/DDBJ databases">
        <title>Isolation and identification of novel species under the genus Muribaculum.</title>
        <authorList>
            <person name="Miyake S."/>
            <person name="Ding Y."/>
            <person name="Low A."/>
            <person name="Soh M."/>
            <person name="Seedorf H."/>
        </authorList>
    </citation>
    <scope>NUCLEOTIDE SEQUENCE [LARGE SCALE GENOMIC DNA]</scope>
    <source>
        <strain evidence="1 2">TLL-A4</strain>
    </source>
</reference>
<dbReference type="Gene3D" id="2.60.40.1120">
    <property type="entry name" value="Carboxypeptidase-like, regulatory domain"/>
    <property type="match status" value="1"/>
</dbReference>
<dbReference type="SUPFAM" id="SSF49464">
    <property type="entry name" value="Carboxypeptidase regulatory domain-like"/>
    <property type="match status" value="1"/>
</dbReference>
<dbReference type="AlphaFoldDB" id="A0A4P7VRP9"/>
<dbReference type="InterPro" id="IPR008969">
    <property type="entry name" value="CarboxyPept-like_regulatory"/>
</dbReference>
<accession>A0A4P7VRP9</accession>
<dbReference type="EMBL" id="CP039393">
    <property type="protein sequence ID" value="QCD37037.1"/>
    <property type="molecule type" value="Genomic_DNA"/>
</dbReference>
<keyword evidence="1" id="KW-0645">Protease</keyword>
<dbReference type="GO" id="GO:0004180">
    <property type="term" value="F:carboxypeptidase activity"/>
    <property type="evidence" value="ECO:0007669"/>
    <property type="project" value="UniProtKB-KW"/>
</dbReference>
<protein>
    <submittedName>
        <fullName evidence="1">Carboxypeptidase-like regulatory domain-containing protein</fullName>
    </submittedName>
</protein>
<keyword evidence="1" id="KW-0378">Hydrolase</keyword>
<sequence>MITHLILFTAFACGVSINAQTTQLRGVVRDSITHEPIPYVALFLEGTNNGVLSEENGTFRLSSPRKATGLRVSVMGYTTKTVELKSSQIRNLIIDLSPDGVQLNEIIVKPTKEKYSKKNNPAVEFLERIRATRDINDPYRNDYFNYDKYERMTIALNDFNPSDDSWIERKFDFLKDHIDISEVSGKPILNVAVQEKSSSVHYRKSPESEREYVKGIKREGVDQMADQESMRRFMEDVFREIDIYDGNDVTLLQNRFVSPLSRIATDFYKYYLSDTTVVEGDSCIVLSFVPHTPQTFGFLGKLYVSKNDSTMFIKKIDLHLPHSINVNFVDAMSVSQTYEKAPDGSRLKTKDDMIVEFRVMPGTPSFYTRRNTVYNNFSFDRPPVGVDDVFNHAEHEVVDASAFKRDDDFWEKNRLVPLEVGEGSVKSLVERLRSVPLYYWTEKTLKLLVSGYAPTGKNSKFDYGPVNTSISYNTAEGVRLRTGGMTTANLSKRWFGRGYVAYGLRDHKWKYKAELEYSFIDKEYHSREFPVKSLRFTQSYELDQLGQKYLFTNQDNLFLSFKRMEDTRVTYRRLTALDYTLELRNGFSLVAGFAYERQEATKWIPFIDSAGKHYGHYNEAAFNIKLRYAPGEKFYQGRTNRYPINLDAPVIELTHTYAPRGFMGSMFPINRTELRLQKRIWLSAFGYIDAVAKGGHVWEAAPYLNLLLPNANLSYTIQPESFALMNPLEFINDTYGLIDITYWANGALFTRLPLLKKSKLREVVSFKSLWGHLSKKNDPTYNPELFRFPEDITVTRMSGRPYMEISAGLDNIFSVLRVDYVWRLSYRNTPGAPNSGLRIAMHFTF</sequence>
<keyword evidence="1" id="KW-0121">Carboxypeptidase</keyword>
<organism evidence="1 2">
    <name type="scientific">Muribaculum gordoncarteri</name>
    <dbReference type="NCBI Taxonomy" id="2530390"/>
    <lineage>
        <taxon>Bacteria</taxon>
        <taxon>Pseudomonadati</taxon>
        <taxon>Bacteroidota</taxon>
        <taxon>Bacteroidia</taxon>
        <taxon>Bacteroidales</taxon>
        <taxon>Muribaculaceae</taxon>
        <taxon>Muribaculum</taxon>
    </lineage>
</organism>
<dbReference type="OrthoDB" id="983143at2"/>
<proteinExistence type="predicted"/>
<dbReference type="Pfam" id="PF18939">
    <property type="entry name" value="DUF5686"/>
    <property type="match status" value="1"/>
</dbReference>
<gene>
    <name evidence="1" type="ORF">E7746_05860</name>
</gene>
<dbReference type="InterPro" id="IPR043741">
    <property type="entry name" value="DUF5686"/>
</dbReference>
<dbReference type="KEGG" id="mgod:E7746_05860"/>
<keyword evidence="2" id="KW-1185">Reference proteome</keyword>